<protein>
    <recommendedName>
        <fullName evidence="4">NADH dehydrogenase</fullName>
    </recommendedName>
</protein>
<evidence type="ECO:0000313" key="2">
    <source>
        <dbReference type="EMBL" id="KGM48531.1"/>
    </source>
</evidence>
<accession>A0A0A0EC64</accession>
<sequence length="130" mass="14369">MRMIFAALILSLGAGAAAAKTPLRDVPEIDRPMFAVAMAIEISNKCSDIKPRTLKGLAFLNSLKNKALDLGYSESEIKAYVDSEDEKNRMRAMGAQYMRQQGLDPKQTASLCELGRQEMARNSQIGVFLR</sequence>
<evidence type="ECO:0000256" key="1">
    <source>
        <dbReference type="SAM" id="SignalP"/>
    </source>
</evidence>
<dbReference type="Proteomes" id="UP000030004">
    <property type="component" value="Unassembled WGS sequence"/>
</dbReference>
<dbReference type="eggNOG" id="ENOG50330KF">
    <property type="taxonomic scope" value="Bacteria"/>
</dbReference>
<dbReference type="Pfam" id="PF17267">
    <property type="entry name" value="DUF5333"/>
    <property type="match status" value="1"/>
</dbReference>
<keyword evidence="3" id="KW-1185">Reference proteome</keyword>
<dbReference type="RefSeq" id="WP_043749427.1">
    <property type="nucleotide sequence ID" value="NZ_AQQX01000004.1"/>
</dbReference>
<dbReference type="AlphaFoldDB" id="A0A0A0EC64"/>
<dbReference type="STRING" id="1461694.ATO9_12940"/>
<evidence type="ECO:0008006" key="4">
    <source>
        <dbReference type="Google" id="ProtNLM"/>
    </source>
</evidence>
<feature type="chain" id="PRO_5001961904" description="NADH dehydrogenase" evidence="1">
    <location>
        <begin position="20"/>
        <end position="130"/>
    </location>
</feature>
<proteinExistence type="predicted"/>
<reference evidence="2 3" key="1">
    <citation type="journal article" date="2015" name="Antonie Van Leeuwenhoek">
        <title>Pseudooceanicola atlanticus gen. nov. sp. nov., isolated from surface seawater of the Atlantic Ocean and reclassification of Oceanicola batsensis, Oceanicola marinus, Oceanicola nitratireducens, Oceanicola nanhaiensis, Oceanicola antarcticus and Oceanicola flagellatus, as Pseudooceanicola batsensis comb. nov., Pseudooceanicola marinus comb. nov., Pseudooceanicola nitratireducens comb. nov., Pseudooceanicola nanhaiensis comb. nov., Pseudooceanicola antarcticus comb. nov., and Pseudooceanicola flagellatus comb. nov.</title>
        <authorList>
            <person name="Lai Q."/>
            <person name="Li G."/>
            <person name="Liu X."/>
            <person name="Du Y."/>
            <person name="Sun F."/>
            <person name="Shao Z."/>
        </authorList>
    </citation>
    <scope>NUCLEOTIDE SEQUENCE [LARGE SCALE GENOMIC DNA]</scope>
    <source>
        <strain evidence="2 3">22II-s11g</strain>
    </source>
</reference>
<feature type="signal peptide" evidence="1">
    <location>
        <begin position="1"/>
        <end position="19"/>
    </location>
</feature>
<name>A0A0A0EC64_9RHOB</name>
<organism evidence="2 3">
    <name type="scientific">Pseudooceanicola atlanticus</name>
    <dbReference type="NCBI Taxonomy" id="1461694"/>
    <lineage>
        <taxon>Bacteria</taxon>
        <taxon>Pseudomonadati</taxon>
        <taxon>Pseudomonadota</taxon>
        <taxon>Alphaproteobacteria</taxon>
        <taxon>Rhodobacterales</taxon>
        <taxon>Paracoccaceae</taxon>
        <taxon>Pseudooceanicola</taxon>
    </lineage>
</organism>
<dbReference type="OrthoDB" id="7658992at2"/>
<evidence type="ECO:0000313" key="3">
    <source>
        <dbReference type="Proteomes" id="UP000030004"/>
    </source>
</evidence>
<gene>
    <name evidence="2" type="ORF">ATO9_12940</name>
</gene>
<dbReference type="InterPro" id="IPR020349">
    <property type="entry name" value="Uncharacterised_14.7kDa"/>
</dbReference>
<keyword evidence="1" id="KW-0732">Signal</keyword>
<dbReference type="EMBL" id="AQQX01000004">
    <property type="protein sequence ID" value="KGM48531.1"/>
    <property type="molecule type" value="Genomic_DNA"/>
</dbReference>
<comment type="caution">
    <text evidence="2">The sequence shown here is derived from an EMBL/GenBank/DDBJ whole genome shotgun (WGS) entry which is preliminary data.</text>
</comment>